<dbReference type="InterPro" id="IPR029063">
    <property type="entry name" value="SAM-dependent_MTases_sf"/>
</dbReference>
<dbReference type="Gene3D" id="3.40.50.150">
    <property type="entry name" value="Vaccinia Virus protein VP39"/>
    <property type="match status" value="1"/>
</dbReference>
<dbReference type="Proteomes" id="UP001168338">
    <property type="component" value="Unassembled WGS sequence"/>
</dbReference>
<dbReference type="SUPFAM" id="SSF53335">
    <property type="entry name" value="S-adenosyl-L-methionine-dependent methyltransferases"/>
    <property type="match status" value="1"/>
</dbReference>
<proteinExistence type="predicted"/>
<dbReference type="GO" id="GO:0032259">
    <property type="term" value="P:methylation"/>
    <property type="evidence" value="ECO:0007669"/>
    <property type="project" value="UniProtKB-KW"/>
</dbReference>
<evidence type="ECO:0000259" key="4">
    <source>
        <dbReference type="PROSITE" id="PS51684"/>
    </source>
</evidence>
<keyword evidence="3" id="KW-0819">tRNA processing</keyword>
<keyword evidence="2" id="KW-0949">S-adenosyl-L-methionine</keyword>
<dbReference type="Pfam" id="PF02475">
    <property type="entry name" value="TRM5-TYW2_MTfase"/>
    <property type="match status" value="1"/>
</dbReference>
<evidence type="ECO:0000313" key="6">
    <source>
        <dbReference type="Proteomes" id="UP001168338"/>
    </source>
</evidence>
<evidence type="ECO:0000313" key="5">
    <source>
        <dbReference type="EMBL" id="MDN7023569.1"/>
    </source>
</evidence>
<dbReference type="InterPro" id="IPR030382">
    <property type="entry name" value="MeTrfase_TRM5/TYW2"/>
</dbReference>
<evidence type="ECO:0000256" key="2">
    <source>
        <dbReference type="ARBA" id="ARBA00022691"/>
    </source>
</evidence>
<protein>
    <submittedName>
        <fullName evidence="5">SAM-dependent methyltransferase</fullName>
    </submittedName>
</protein>
<dbReference type="EMBL" id="VCYH01000001">
    <property type="protein sequence ID" value="MDN7023569.1"/>
    <property type="molecule type" value="Genomic_DNA"/>
</dbReference>
<evidence type="ECO:0000256" key="3">
    <source>
        <dbReference type="ARBA" id="ARBA00022694"/>
    </source>
</evidence>
<organism evidence="5 6">
    <name type="scientific">Methanoculleus frigidifontis</name>
    <dbReference type="NCBI Taxonomy" id="2584085"/>
    <lineage>
        <taxon>Archaea</taxon>
        <taxon>Methanobacteriati</taxon>
        <taxon>Methanobacteriota</taxon>
        <taxon>Stenosarchaea group</taxon>
        <taxon>Methanomicrobia</taxon>
        <taxon>Methanomicrobiales</taxon>
        <taxon>Methanomicrobiaceae</taxon>
        <taxon>Methanoculleus</taxon>
    </lineage>
</organism>
<dbReference type="PROSITE" id="PS51684">
    <property type="entry name" value="SAM_MT_TRM5_TYW2"/>
    <property type="match status" value="1"/>
</dbReference>
<name>A0ABT8M6Q0_9EURY</name>
<accession>A0ABT8M6Q0</accession>
<dbReference type="GO" id="GO:0008168">
    <property type="term" value="F:methyltransferase activity"/>
    <property type="evidence" value="ECO:0007669"/>
    <property type="project" value="UniProtKB-KW"/>
</dbReference>
<dbReference type="PANTHER" id="PTHR23245:SF31">
    <property type="entry name" value="TRNA WYBUTOSINE-SYNTHESIZING PROTEIN 3 HOMOLOG"/>
    <property type="match status" value="1"/>
</dbReference>
<feature type="domain" description="SAM-dependent methyltransferase TRM5/TYW2-type" evidence="4">
    <location>
        <begin position="58"/>
        <end position="289"/>
    </location>
</feature>
<comment type="caution">
    <text evidence="5">The sequence shown here is derived from an EMBL/GenBank/DDBJ whole genome shotgun (WGS) entry which is preliminary data.</text>
</comment>
<dbReference type="PANTHER" id="PTHR23245">
    <property type="entry name" value="TRNA METHYLTRANSFERASE"/>
    <property type="match status" value="1"/>
</dbReference>
<dbReference type="InterPro" id="IPR056743">
    <property type="entry name" value="TRM5-TYW2-like_MTfase"/>
</dbReference>
<sequence length="289" mass="31891">MRARKVPQEALAGLRDADWVDRSRRPYVRDGVAWVPVREGYPADGDLPERALYTGRGYHLIGEIAVLHGPAPTEAELAAIIAHCRPRGVIRVAGLAGEKRIPKIEVLSGTVGETVHREQGYTFHLNPAVVMFAQGNRTEKVRMAALVRPGERVADMFAGIGYFTVPAACSGAEVHAMELNRAAFEYLERNSIENHVEGRVRAEHGDCRNLLAGYYDRVIMGHFDAPGFLPAALAHVRRGSVLHVHSIGPAETEIRRHLQDAGRAGTITVHRVKKYAPRAWHMVQDVTIS</sequence>
<gene>
    <name evidence="5" type="ORF">FGU65_01415</name>
</gene>
<reference evidence="5" key="1">
    <citation type="submission" date="2019-05" db="EMBL/GenBank/DDBJ databases">
        <title>Methanoculleus sp. FWC-SCC1, a methanogenic archaeon isolated from deep marine cold seep.</title>
        <authorList>
            <person name="Chen Y.-W."/>
            <person name="Chen S.-C."/>
            <person name="Teng N.-H."/>
            <person name="Lai M.-C."/>
        </authorList>
    </citation>
    <scope>NUCLEOTIDE SEQUENCE</scope>
    <source>
        <strain evidence="5">FWC-SCC1</strain>
    </source>
</reference>
<dbReference type="CDD" id="cd02440">
    <property type="entry name" value="AdoMet_MTases"/>
    <property type="match status" value="1"/>
</dbReference>
<keyword evidence="1" id="KW-0808">Transferase</keyword>
<dbReference type="RefSeq" id="WP_301662611.1">
    <property type="nucleotide sequence ID" value="NZ_VCYH01000001.1"/>
</dbReference>
<keyword evidence="6" id="KW-1185">Reference proteome</keyword>
<keyword evidence="5" id="KW-0489">Methyltransferase</keyword>
<evidence type="ECO:0000256" key="1">
    <source>
        <dbReference type="ARBA" id="ARBA00022679"/>
    </source>
</evidence>